<keyword evidence="2" id="KW-0645">Protease</keyword>
<keyword evidence="4" id="KW-0378">Hydrolase</keyword>
<dbReference type="HOGENOM" id="CLU_023630_1_1_1"/>
<keyword evidence="7" id="KW-1185">Reference proteome</keyword>
<accession>F8PMQ5</accession>
<evidence type="ECO:0008006" key="8">
    <source>
        <dbReference type="Google" id="ProtNLM"/>
    </source>
</evidence>
<dbReference type="PANTHER" id="PTHR11010:SF23">
    <property type="entry name" value="SERINE PEPTIDASE"/>
    <property type="match status" value="1"/>
</dbReference>
<keyword evidence="5" id="KW-0325">Glycoprotein</keyword>
<keyword evidence="3" id="KW-0732">Signal</keyword>
<dbReference type="EMBL" id="GL945476">
    <property type="protein sequence ID" value="EGO02887.1"/>
    <property type="molecule type" value="Genomic_DNA"/>
</dbReference>
<sequence>MSRGHVSIPKVPASKNLVYDRNGTLLPALDTVYYFNQLIDHNNPGLGTFRQRYWTTWEFYEAGGPIILMTPGETSAETTEASLGFLTNATINGLIAQQESGATILLEHRFFGFSNPYDNLTTQSLALLTIQQAIDDLVYFAQNVDLPMPGGDQVKPHQAPWVLIGGSYPGALTGWTMVNKPGIFWAGYSSSGVVEAITDFYDYFKPIREYMPQNCSADVEAVIAYLDAAYAQNFTPALDYLKSAFGLTGLSYVDDFAATLRINLYAWQDYQPTNQYTAFSRFCDALEVNNGVSANASGWGITHAINAWGTFWQVNNYGPICGNFSANDCLGTHNSSLPWYHYTTVNNWHRSWLWMLCNQLGFSMVGPPEGQPAIVSRIVQPAYAQRACVNYFPEVFSAPRPPTTEETNAEYGGWNLTVDRLFSANGLRDPWLEATISADGVNKPSNVNFQPVYETDAFHCSDLVTVYGYYDVTVRNTQLAGLSSMRTWLSQWKAPAL</sequence>
<dbReference type="MEROPS" id="S28.004"/>
<dbReference type="AlphaFoldDB" id="F8PMQ5"/>
<gene>
    <name evidence="6" type="ORF">SERLA73DRAFT_84764</name>
</gene>
<dbReference type="InterPro" id="IPR029058">
    <property type="entry name" value="AB_hydrolase_fold"/>
</dbReference>
<dbReference type="OMA" id="ETRWFTL"/>
<evidence type="ECO:0000256" key="4">
    <source>
        <dbReference type="ARBA" id="ARBA00022801"/>
    </source>
</evidence>
<dbReference type="GO" id="GO:0008239">
    <property type="term" value="F:dipeptidyl-peptidase activity"/>
    <property type="evidence" value="ECO:0007669"/>
    <property type="project" value="TreeGrafter"/>
</dbReference>
<dbReference type="GO" id="GO:0006508">
    <property type="term" value="P:proteolysis"/>
    <property type="evidence" value="ECO:0007669"/>
    <property type="project" value="UniProtKB-KW"/>
</dbReference>
<dbReference type="OrthoDB" id="1735038at2759"/>
<comment type="similarity">
    <text evidence="1">Belongs to the peptidase S28 family.</text>
</comment>
<dbReference type="InParanoid" id="F8PMQ5"/>
<dbReference type="Pfam" id="PF05577">
    <property type="entry name" value="Peptidase_S28"/>
    <property type="match status" value="1"/>
</dbReference>
<proteinExistence type="inferred from homology"/>
<dbReference type="eggNOG" id="KOG2182">
    <property type="taxonomic scope" value="Eukaryota"/>
</dbReference>
<protein>
    <recommendedName>
        <fullName evidence="8">Peptidase S28</fullName>
    </recommendedName>
</protein>
<dbReference type="Proteomes" id="UP000008063">
    <property type="component" value="Unassembled WGS sequence"/>
</dbReference>
<evidence type="ECO:0000256" key="2">
    <source>
        <dbReference type="ARBA" id="ARBA00022670"/>
    </source>
</evidence>
<organism evidence="7">
    <name type="scientific">Serpula lacrymans var. lacrymans (strain S7.3)</name>
    <name type="common">Dry rot fungus</name>
    <dbReference type="NCBI Taxonomy" id="936435"/>
    <lineage>
        <taxon>Eukaryota</taxon>
        <taxon>Fungi</taxon>
        <taxon>Dikarya</taxon>
        <taxon>Basidiomycota</taxon>
        <taxon>Agaricomycotina</taxon>
        <taxon>Agaricomycetes</taxon>
        <taxon>Agaricomycetidae</taxon>
        <taxon>Boletales</taxon>
        <taxon>Coniophorineae</taxon>
        <taxon>Serpulaceae</taxon>
        <taxon>Serpula</taxon>
    </lineage>
</organism>
<name>F8PMQ5_SERL3</name>
<dbReference type="InterPro" id="IPR008758">
    <property type="entry name" value="Peptidase_S28"/>
</dbReference>
<reference evidence="7" key="1">
    <citation type="journal article" date="2011" name="Science">
        <title>The plant cell wall-decomposing machinery underlies the functional diversity of forest fungi.</title>
        <authorList>
            <person name="Eastwood D.C."/>
            <person name="Floudas D."/>
            <person name="Binder M."/>
            <person name="Majcherczyk A."/>
            <person name="Schneider P."/>
            <person name="Aerts A."/>
            <person name="Asiegbu F.O."/>
            <person name="Baker S.E."/>
            <person name="Barry K."/>
            <person name="Bendiksby M."/>
            <person name="Blumentritt M."/>
            <person name="Coutinho P.M."/>
            <person name="Cullen D."/>
            <person name="de Vries R.P."/>
            <person name="Gathman A."/>
            <person name="Goodell B."/>
            <person name="Henrissat B."/>
            <person name="Ihrmark K."/>
            <person name="Kauserud H."/>
            <person name="Kohler A."/>
            <person name="LaButti K."/>
            <person name="Lapidus A."/>
            <person name="Lavin J.L."/>
            <person name="Lee Y.-H."/>
            <person name="Lindquist E."/>
            <person name="Lilly W."/>
            <person name="Lucas S."/>
            <person name="Morin E."/>
            <person name="Murat C."/>
            <person name="Oguiza J.A."/>
            <person name="Park J."/>
            <person name="Pisabarro A.G."/>
            <person name="Riley R."/>
            <person name="Rosling A."/>
            <person name="Salamov A."/>
            <person name="Schmidt O."/>
            <person name="Schmutz J."/>
            <person name="Skrede I."/>
            <person name="Stenlid J."/>
            <person name="Wiebenga A."/>
            <person name="Xie X."/>
            <person name="Kuees U."/>
            <person name="Hibbett D.S."/>
            <person name="Hoffmeister D."/>
            <person name="Hoegberg N."/>
            <person name="Martin F."/>
            <person name="Grigoriev I.V."/>
            <person name="Watkinson S.C."/>
        </authorList>
    </citation>
    <scope>NUCLEOTIDE SEQUENCE [LARGE SCALE GENOMIC DNA]</scope>
    <source>
        <strain evidence="7">strain S7.3</strain>
    </source>
</reference>
<evidence type="ECO:0000256" key="3">
    <source>
        <dbReference type="ARBA" id="ARBA00022729"/>
    </source>
</evidence>
<evidence type="ECO:0000313" key="7">
    <source>
        <dbReference type="Proteomes" id="UP000008063"/>
    </source>
</evidence>
<dbReference type="PANTHER" id="PTHR11010">
    <property type="entry name" value="PROTEASE S28 PRO-X CARBOXYPEPTIDASE-RELATED"/>
    <property type="match status" value="1"/>
</dbReference>
<evidence type="ECO:0000256" key="1">
    <source>
        <dbReference type="ARBA" id="ARBA00011079"/>
    </source>
</evidence>
<dbReference type="Gene3D" id="3.40.50.1820">
    <property type="entry name" value="alpha/beta hydrolase"/>
    <property type="match status" value="2"/>
</dbReference>
<dbReference type="GO" id="GO:0070008">
    <property type="term" value="F:serine-type exopeptidase activity"/>
    <property type="evidence" value="ECO:0007669"/>
    <property type="project" value="InterPro"/>
</dbReference>
<evidence type="ECO:0000313" key="6">
    <source>
        <dbReference type="EMBL" id="EGO02887.1"/>
    </source>
</evidence>
<evidence type="ECO:0000256" key="5">
    <source>
        <dbReference type="ARBA" id="ARBA00023180"/>
    </source>
</evidence>
<dbReference type="SUPFAM" id="SSF53474">
    <property type="entry name" value="alpha/beta-Hydrolases"/>
    <property type="match status" value="1"/>
</dbReference>